<evidence type="ECO:0000313" key="2">
    <source>
        <dbReference type="EMBL" id="EPS74202.1"/>
    </source>
</evidence>
<feature type="non-terminal residue" evidence="2">
    <location>
        <position position="155"/>
    </location>
</feature>
<feature type="domain" description="DUF569" evidence="1">
    <location>
        <begin position="1"/>
        <end position="141"/>
    </location>
</feature>
<dbReference type="EMBL" id="AUSU01000146">
    <property type="protein sequence ID" value="EPS74202.1"/>
    <property type="molecule type" value="Genomic_DNA"/>
</dbReference>
<comment type="caution">
    <text evidence="2">The sequence shown here is derived from an EMBL/GenBank/DDBJ whole genome shotgun (WGS) entry which is preliminary data.</text>
</comment>
<keyword evidence="3" id="KW-1185">Reference proteome</keyword>
<gene>
    <name evidence="2" type="ORF">M569_00555</name>
</gene>
<dbReference type="InterPro" id="IPR008999">
    <property type="entry name" value="Actin-crosslinking"/>
</dbReference>
<dbReference type="Pfam" id="PF04601">
    <property type="entry name" value="DUF569"/>
    <property type="match status" value="1"/>
</dbReference>
<reference evidence="2 3" key="1">
    <citation type="journal article" date="2013" name="BMC Genomics">
        <title>The miniature genome of a carnivorous plant Genlisea aurea contains a low number of genes and short non-coding sequences.</title>
        <authorList>
            <person name="Leushkin E.V."/>
            <person name="Sutormin R.A."/>
            <person name="Nabieva E.R."/>
            <person name="Penin A.A."/>
            <person name="Kondrashov A.S."/>
            <person name="Logacheva M.D."/>
        </authorList>
    </citation>
    <scope>NUCLEOTIDE SEQUENCE [LARGE SCALE GENOMIC DNA]</scope>
</reference>
<dbReference type="InterPro" id="IPR007679">
    <property type="entry name" value="DUF569"/>
</dbReference>
<protein>
    <recommendedName>
        <fullName evidence="1">DUF569 domain-containing protein</fullName>
    </recommendedName>
</protein>
<dbReference type="Gene3D" id="2.80.10.50">
    <property type="match status" value="1"/>
</dbReference>
<dbReference type="PANTHER" id="PTHR31205">
    <property type="entry name" value="ACTIN CROSS-LINKING PROTEIN (DUF569)"/>
    <property type="match status" value="1"/>
</dbReference>
<dbReference type="PANTHER" id="PTHR31205:SF93">
    <property type="entry name" value="DUF569 DOMAIN-CONTAINING PROTEIN"/>
    <property type="match status" value="1"/>
</dbReference>
<sequence>MDVFRKAETVRLISHRDKYLVAGDDLENVTLSDYGTATNAVWTVEIVEGKDAIRLRSCFGTYLSASTTPFLPGVTARKVVQTTPYYCDPATQWTPQRDGMQVKLRSFWGNFLRPNGGLPPWRNSITHDIYHRPKSKEKLLWEVQVVVKRTDENPP</sequence>
<proteinExistence type="predicted"/>
<dbReference type="SUPFAM" id="SSF50405">
    <property type="entry name" value="Actin-crosslinking proteins"/>
    <property type="match status" value="1"/>
</dbReference>
<organism evidence="2 3">
    <name type="scientific">Genlisea aurea</name>
    <dbReference type="NCBI Taxonomy" id="192259"/>
    <lineage>
        <taxon>Eukaryota</taxon>
        <taxon>Viridiplantae</taxon>
        <taxon>Streptophyta</taxon>
        <taxon>Embryophyta</taxon>
        <taxon>Tracheophyta</taxon>
        <taxon>Spermatophyta</taxon>
        <taxon>Magnoliopsida</taxon>
        <taxon>eudicotyledons</taxon>
        <taxon>Gunneridae</taxon>
        <taxon>Pentapetalae</taxon>
        <taxon>asterids</taxon>
        <taxon>lamiids</taxon>
        <taxon>Lamiales</taxon>
        <taxon>Lentibulariaceae</taxon>
        <taxon>Genlisea</taxon>
    </lineage>
</organism>
<accession>S8EN58</accession>
<name>S8EN58_9LAMI</name>
<evidence type="ECO:0000313" key="3">
    <source>
        <dbReference type="Proteomes" id="UP000015453"/>
    </source>
</evidence>
<dbReference type="OrthoDB" id="2432302at2759"/>
<dbReference type="CDD" id="cd23340">
    <property type="entry name" value="beta-trefoil_FSCN_ACP-like"/>
    <property type="match status" value="1"/>
</dbReference>
<evidence type="ECO:0000259" key="1">
    <source>
        <dbReference type="Pfam" id="PF04601"/>
    </source>
</evidence>
<dbReference type="Proteomes" id="UP000015453">
    <property type="component" value="Unassembled WGS sequence"/>
</dbReference>
<dbReference type="AlphaFoldDB" id="S8EN58"/>